<dbReference type="Pfam" id="PF02601">
    <property type="entry name" value="Exonuc_VII_L"/>
    <property type="match status" value="1"/>
</dbReference>
<accession>A0ABT3NX41</accession>
<evidence type="ECO:0000256" key="4">
    <source>
        <dbReference type="ARBA" id="ARBA00022839"/>
    </source>
</evidence>
<dbReference type="NCBIfam" id="TIGR00237">
    <property type="entry name" value="xseA"/>
    <property type="match status" value="1"/>
</dbReference>
<evidence type="ECO:0000256" key="5">
    <source>
        <dbReference type="HAMAP-Rule" id="MF_00378"/>
    </source>
</evidence>
<keyword evidence="3 5" id="KW-0378">Hydrolase</keyword>
<comment type="subunit">
    <text evidence="5">Heterooligomer composed of large and small subunits.</text>
</comment>
<evidence type="ECO:0000256" key="3">
    <source>
        <dbReference type="ARBA" id="ARBA00022801"/>
    </source>
</evidence>
<evidence type="ECO:0000259" key="8">
    <source>
        <dbReference type="Pfam" id="PF13742"/>
    </source>
</evidence>
<gene>
    <name evidence="5 9" type="primary">xseA</name>
    <name evidence="9" type="ORF">OF850_13765</name>
</gene>
<evidence type="ECO:0000256" key="1">
    <source>
        <dbReference type="ARBA" id="ARBA00022490"/>
    </source>
</evidence>
<proteinExistence type="inferred from homology"/>
<evidence type="ECO:0000256" key="2">
    <source>
        <dbReference type="ARBA" id="ARBA00022722"/>
    </source>
</evidence>
<protein>
    <recommendedName>
        <fullName evidence="5">Exodeoxyribonuclease 7 large subunit</fullName>
        <ecNumber evidence="5">3.1.11.6</ecNumber>
    </recommendedName>
    <alternativeName>
        <fullName evidence="5">Exodeoxyribonuclease VII large subunit</fullName>
        <shortName evidence="5">Exonuclease VII large subunit</shortName>
    </alternativeName>
</protein>
<comment type="function">
    <text evidence="5">Bidirectionally degrades single-stranded DNA into large acid-insoluble oligonucleotides, which are then degraded further into small acid-soluble oligonucleotides.</text>
</comment>
<evidence type="ECO:0000313" key="10">
    <source>
        <dbReference type="Proteomes" id="UP001526430"/>
    </source>
</evidence>
<dbReference type="Proteomes" id="UP001526430">
    <property type="component" value="Unassembled WGS sequence"/>
</dbReference>
<dbReference type="CDD" id="cd04489">
    <property type="entry name" value="ExoVII_LU_OBF"/>
    <property type="match status" value="1"/>
</dbReference>
<evidence type="ECO:0000313" key="9">
    <source>
        <dbReference type="EMBL" id="MCW8086698.1"/>
    </source>
</evidence>
<comment type="subcellular location">
    <subcellularLocation>
        <location evidence="5 6">Cytoplasm</location>
    </subcellularLocation>
</comment>
<dbReference type="PANTHER" id="PTHR30008">
    <property type="entry name" value="EXODEOXYRIBONUCLEASE 7 LARGE SUBUNIT"/>
    <property type="match status" value="1"/>
</dbReference>
<feature type="domain" description="OB-fold nucleic acid binding" evidence="8">
    <location>
        <begin position="13"/>
        <end position="104"/>
    </location>
</feature>
<dbReference type="Pfam" id="PF13742">
    <property type="entry name" value="tRNA_anti_2"/>
    <property type="match status" value="1"/>
</dbReference>
<dbReference type="InterPro" id="IPR003753">
    <property type="entry name" value="Exonuc_VII_L"/>
</dbReference>
<feature type="domain" description="Exonuclease VII large subunit C-terminal" evidence="7">
    <location>
        <begin position="130"/>
        <end position="486"/>
    </location>
</feature>
<reference evidence="9 10" key="1">
    <citation type="submission" date="2022-10" db="EMBL/GenBank/DDBJ databases">
        <title>Roseococcus glaciei nov., sp. nov., isolated from glacier.</title>
        <authorList>
            <person name="Liu Q."/>
            <person name="Xin Y.-H."/>
        </authorList>
    </citation>
    <scope>NUCLEOTIDE SEQUENCE [LARGE SCALE GENOMIC DNA]</scope>
    <source>
        <strain evidence="9 10">MDT2-1-1</strain>
    </source>
</reference>
<dbReference type="HAMAP" id="MF_00378">
    <property type="entry name" value="Exonuc_7_L"/>
    <property type="match status" value="1"/>
</dbReference>
<evidence type="ECO:0000256" key="6">
    <source>
        <dbReference type="RuleBase" id="RU004355"/>
    </source>
</evidence>
<dbReference type="InterPro" id="IPR025824">
    <property type="entry name" value="OB-fold_nuc-bd_dom"/>
</dbReference>
<dbReference type="EC" id="3.1.11.6" evidence="5"/>
<keyword evidence="1 5" id="KW-0963">Cytoplasm</keyword>
<dbReference type="EMBL" id="JAPFQI010000010">
    <property type="protein sequence ID" value="MCW8086698.1"/>
    <property type="molecule type" value="Genomic_DNA"/>
</dbReference>
<keyword evidence="10" id="KW-1185">Reference proteome</keyword>
<comment type="similarity">
    <text evidence="5 6">Belongs to the XseA family.</text>
</comment>
<organism evidence="9 10">
    <name type="scientific">Sabulicella glaciei</name>
    <dbReference type="NCBI Taxonomy" id="2984948"/>
    <lineage>
        <taxon>Bacteria</taxon>
        <taxon>Pseudomonadati</taxon>
        <taxon>Pseudomonadota</taxon>
        <taxon>Alphaproteobacteria</taxon>
        <taxon>Acetobacterales</taxon>
        <taxon>Acetobacteraceae</taxon>
        <taxon>Sabulicella</taxon>
    </lineage>
</organism>
<dbReference type="RefSeq" id="WP_301590785.1">
    <property type="nucleotide sequence ID" value="NZ_JAPFQI010000010.1"/>
</dbReference>
<dbReference type="InterPro" id="IPR020579">
    <property type="entry name" value="Exonuc_VII_lsu_C"/>
</dbReference>
<dbReference type="GO" id="GO:0008855">
    <property type="term" value="F:exodeoxyribonuclease VII activity"/>
    <property type="evidence" value="ECO:0007669"/>
    <property type="project" value="UniProtKB-EC"/>
</dbReference>
<dbReference type="PANTHER" id="PTHR30008:SF0">
    <property type="entry name" value="EXODEOXYRIBONUCLEASE 7 LARGE SUBUNIT"/>
    <property type="match status" value="1"/>
</dbReference>
<keyword evidence="4 5" id="KW-0269">Exonuclease</keyword>
<name>A0ABT3NX41_9PROT</name>
<comment type="caution">
    <text evidence="9">The sequence shown here is derived from an EMBL/GenBank/DDBJ whole genome shotgun (WGS) entry which is preliminary data.</text>
</comment>
<keyword evidence="2 5" id="KW-0540">Nuclease</keyword>
<sequence length="497" mass="53373">MMDGASGNIPEYGVGELGGAIKRTLESAFGRIRVRGEMTEVKPYSSGHVYLSLKDGQAKVEAVVWKGTVPRVGLKPENGVEVIATGRISTYADRSKYQLIIERLEYAGEGALLKRIEMLRQRLQEEGLFERRRPLPLLPEVIGVVTSESGAVIQDIRTTLARRFPRRVILWPVQVQGAAAAEQVAAAIRGFSLLAAGGAVPRPDVIIVARGGGSLEDLMAFNEEAVVRAAAECTIPLISAVGHETDTTLIDFAADRRAPTPTAAAEMAVPSRDEMAAGLAQLGARLKGRADSCLGDARLRLRVAGRGLPDLPSLVSNARQRLDERAERLDGALPRFLDGRRLVLSRLAGALRHPREVIAAKRGTLGETAGKLHAAWGQAHQRRCSAPAIQRLSPAPIQARLRAGHDRLRDLGARLEALGSDGRPGREARARLEALSAALEAVSYNSVLRRGFALVQRAGGAAVTEAAALKRGEKLTLVFADGSATVREESDRQGRLF</sequence>
<comment type="catalytic activity">
    <reaction evidence="5 6">
        <text>Exonucleolytic cleavage in either 5'- to 3'- or 3'- to 5'-direction to yield nucleoside 5'-phosphates.</text>
        <dbReference type="EC" id="3.1.11.6"/>
    </reaction>
</comment>
<evidence type="ECO:0000259" key="7">
    <source>
        <dbReference type="Pfam" id="PF02601"/>
    </source>
</evidence>